<feature type="domain" description="ATP-grasp" evidence="6">
    <location>
        <begin position="111"/>
        <end position="310"/>
    </location>
</feature>
<dbReference type="GO" id="GO:0005524">
    <property type="term" value="F:ATP binding"/>
    <property type="evidence" value="ECO:0007669"/>
    <property type="project" value="UniProtKB-UniRule"/>
</dbReference>
<name>D7C230_STRBB</name>
<dbReference type="EMBL" id="CP002047">
    <property type="protein sequence ID" value="ADI12231.1"/>
    <property type="molecule type" value="Genomic_DNA"/>
</dbReference>
<dbReference type="InterPro" id="IPR020561">
    <property type="entry name" value="PRibGlycinamid_synth_ATP-grasp"/>
</dbReference>
<dbReference type="Pfam" id="PF01071">
    <property type="entry name" value="GARS_A"/>
    <property type="match status" value="1"/>
</dbReference>
<gene>
    <name evidence="7" type="ordered locus">SBI_09113</name>
</gene>
<evidence type="ECO:0000256" key="5">
    <source>
        <dbReference type="PROSITE-ProRule" id="PRU00409"/>
    </source>
</evidence>
<dbReference type="STRING" id="749414.SBI_09113"/>
<dbReference type="KEGG" id="sbh:SBI_09113"/>
<dbReference type="GO" id="GO:0046872">
    <property type="term" value="F:metal ion binding"/>
    <property type="evidence" value="ECO:0007669"/>
    <property type="project" value="InterPro"/>
</dbReference>
<dbReference type="InterPro" id="IPR052032">
    <property type="entry name" value="ATP-dep_AA_Ligase"/>
</dbReference>
<proteinExistence type="predicted"/>
<dbReference type="GO" id="GO:0016874">
    <property type="term" value="F:ligase activity"/>
    <property type="evidence" value="ECO:0007669"/>
    <property type="project" value="UniProtKB-KW"/>
</dbReference>
<dbReference type="RefSeq" id="WP_014181678.1">
    <property type="nucleotide sequence ID" value="NC_016582.1"/>
</dbReference>
<protein>
    <recommendedName>
        <fullName evidence="6">ATP-grasp domain-containing protein</fullName>
    </recommendedName>
</protein>
<keyword evidence="2" id="KW-0436">Ligase</keyword>
<reference evidence="7 8" key="1">
    <citation type="journal article" date="2010" name="J. Bacteriol.">
        <title>Genome sequence of the milbemycin-producing bacterium Streptomyces bingchenggensis.</title>
        <authorList>
            <person name="Wang X.J."/>
            <person name="Yan Y.J."/>
            <person name="Zhang B."/>
            <person name="An J."/>
            <person name="Wang J.J."/>
            <person name="Tian J."/>
            <person name="Jiang L."/>
            <person name="Chen Y.H."/>
            <person name="Huang S.X."/>
            <person name="Yin M."/>
            <person name="Zhang J."/>
            <person name="Gao A.L."/>
            <person name="Liu C.X."/>
            <person name="Zhu Z.X."/>
            <person name="Xiang W.S."/>
        </authorList>
    </citation>
    <scope>NUCLEOTIDE SEQUENCE [LARGE SCALE GENOMIC DNA]</scope>
    <source>
        <strain evidence="7 8">BCW-1</strain>
    </source>
</reference>
<evidence type="ECO:0000256" key="2">
    <source>
        <dbReference type="ARBA" id="ARBA00022598"/>
    </source>
</evidence>
<sequence length="414" mass="43775">MKVVIVDGYSTGAALVRRLAEAGVECVHVQSHPDLKPFFLRAFRPEDYVLDLGFTDDTTALVTQLRRHHVSLVLAGTESGVLLAESLAHALGLPTNEPELLHARRDKALMAKAARAAGLATPHSTVVRSPRAAADWFAASGLAEAVVKPLASAGTDGVTFCHSPEETARAGHAILSSRNAFGEPNHAVLVQERVHGDEYYINTVSSAGVHHTAEIWRYTKRLGPAGTPIYDFEEPVAPASAEGQVLMSFVGKVLDGLGIAETPAHTEVMLTSDGPVLIETGARLGGATAPDVVDTYLGTSQTSLAVAAITDPPSLRSHRPADASGGHRLRCVEFINHHRGIAAAEALTKISELPSVVSVSHAADPGTLLEPTTDLLTSPGYAYLAAPSLTELTGDYETLRAWEHEGIYTEPPGI</sequence>
<evidence type="ECO:0000259" key="6">
    <source>
        <dbReference type="PROSITE" id="PS50975"/>
    </source>
</evidence>
<keyword evidence="3 5" id="KW-0547">Nucleotide-binding</keyword>
<dbReference type="SUPFAM" id="SSF56059">
    <property type="entry name" value="Glutathione synthetase ATP-binding domain-like"/>
    <property type="match status" value="1"/>
</dbReference>
<evidence type="ECO:0000256" key="3">
    <source>
        <dbReference type="ARBA" id="ARBA00022741"/>
    </source>
</evidence>
<accession>D7C230</accession>
<dbReference type="PATRIC" id="fig|749414.3.peg.9388"/>
<evidence type="ECO:0000313" key="7">
    <source>
        <dbReference type="EMBL" id="ADI12231.1"/>
    </source>
</evidence>
<comment type="cofactor">
    <cofactor evidence="1">
        <name>Mn(2+)</name>
        <dbReference type="ChEBI" id="CHEBI:29035"/>
    </cofactor>
</comment>
<dbReference type="SMART" id="SM01209">
    <property type="entry name" value="GARS_A"/>
    <property type="match status" value="1"/>
</dbReference>
<dbReference type="HOGENOM" id="CLU_029016_3_1_11"/>
<dbReference type="NCBIfam" id="NF005543">
    <property type="entry name" value="PRK07206.1"/>
    <property type="match status" value="1"/>
</dbReference>
<dbReference type="InterPro" id="IPR011761">
    <property type="entry name" value="ATP-grasp"/>
</dbReference>
<evidence type="ECO:0000256" key="1">
    <source>
        <dbReference type="ARBA" id="ARBA00001936"/>
    </source>
</evidence>
<organism evidence="7 8">
    <name type="scientific">Streptomyces bingchenggensis (strain BCW-1)</name>
    <dbReference type="NCBI Taxonomy" id="749414"/>
    <lineage>
        <taxon>Bacteria</taxon>
        <taxon>Bacillati</taxon>
        <taxon>Actinomycetota</taxon>
        <taxon>Actinomycetes</taxon>
        <taxon>Kitasatosporales</taxon>
        <taxon>Streptomycetaceae</taxon>
        <taxon>Streptomyces</taxon>
    </lineage>
</organism>
<keyword evidence="8" id="KW-1185">Reference proteome</keyword>
<dbReference type="AlphaFoldDB" id="D7C230"/>
<evidence type="ECO:0000256" key="4">
    <source>
        <dbReference type="ARBA" id="ARBA00022840"/>
    </source>
</evidence>
<keyword evidence="4 5" id="KW-0067">ATP-binding</keyword>
<dbReference type="PANTHER" id="PTHR43585">
    <property type="entry name" value="FUMIPYRROLE BIOSYNTHESIS PROTEIN C"/>
    <property type="match status" value="1"/>
</dbReference>
<dbReference type="PROSITE" id="PS50975">
    <property type="entry name" value="ATP_GRASP"/>
    <property type="match status" value="1"/>
</dbReference>
<evidence type="ECO:0000313" key="8">
    <source>
        <dbReference type="Proteomes" id="UP000000377"/>
    </source>
</evidence>
<dbReference type="PANTHER" id="PTHR43585:SF2">
    <property type="entry name" value="ATP-GRASP ENZYME FSQD"/>
    <property type="match status" value="1"/>
</dbReference>
<dbReference type="Proteomes" id="UP000000377">
    <property type="component" value="Chromosome"/>
</dbReference>
<dbReference type="Gene3D" id="3.30.470.20">
    <property type="entry name" value="ATP-grasp fold, B domain"/>
    <property type="match status" value="1"/>
</dbReference>
<dbReference type="eggNOG" id="COG0151">
    <property type="taxonomic scope" value="Bacteria"/>
</dbReference>